<keyword evidence="2" id="KW-1185">Reference proteome</keyword>
<comment type="caution">
    <text evidence="1">The sequence shown here is derived from an EMBL/GenBank/DDBJ whole genome shotgun (WGS) entry which is preliminary data.</text>
</comment>
<evidence type="ECO:0000313" key="2">
    <source>
        <dbReference type="Proteomes" id="UP000823775"/>
    </source>
</evidence>
<protein>
    <submittedName>
        <fullName evidence="1">Uncharacterized protein</fullName>
    </submittedName>
</protein>
<proteinExistence type="predicted"/>
<evidence type="ECO:0000313" key="1">
    <source>
        <dbReference type="EMBL" id="MCD7460439.1"/>
    </source>
</evidence>
<name>A0ABS8SN99_DATST</name>
<accession>A0ABS8SN99</accession>
<dbReference type="EMBL" id="JACEIK010000653">
    <property type="protein sequence ID" value="MCD7460439.1"/>
    <property type="molecule type" value="Genomic_DNA"/>
</dbReference>
<organism evidence="1 2">
    <name type="scientific">Datura stramonium</name>
    <name type="common">Jimsonweed</name>
    <name type="synonym">Common thornapple</name>
    <dbReference type="NCBI Taxonomy" id="4076"/>
    <lineage>
        <taxon>Eukaryota</taxon>
        <taxon>Viridiplantae</taxon>
        <taxon>Streptophyta</taxon>
        <taxon>Embryophyta</taxon>
        <taxon>Tracheophyta</taxon>
        <taxon>Spermatophyta</taxon>
        <taxon>Magnoliopsida</taxon>
        <taxon>eudicotyledons</taxon>
        <taxon>Gunneridae</taxon>
        <taxon>Pentapetalae</taxon>
        <taxon>asterids</taxon>
        <taxon>lamiids</taxon>
        <taxon>Solanales</taxon>
        <taxon>Solanaceae</taxon>
        <taxon>Solanoideae</taxon>
        <taxon>Datureae</taxon>
        <taxon>Datura</taxon>
    </lineage>
</organism>
<gene>
    <name evidence="1" type="ORF">HAX54_043560</name>
</gene>
<reference evidence="1 2" key="1">
    <citation type="journal article" date="2021" name="BMC Genomics">
        <title>Datura genome reveals duplications of psychoactive alkaloid biosynthetic genes and high mutation rate following tissue culture.</title>
        <authorList>
            <person name="Rajewski A."/>
            <person name="Carter-House D."/>
            <person name="Stajich J."/>
            <person name="Litt A."/>
        </authorList>
    </citation>
    <scope>NUCLEOTIDE SEQUENCE [LARGE SCALE GENOMIC DNA]</scope>
    <source>
        <strain evidence="1">AR-01</strain>
    </source>
</reference>
<dbReference type="Proteomes" id="UP000823775">
    <property type="component" value="Unassembled WGS sequence"/>
</dbReference>
<sequence length="204" mass="22173">MRGLGSSLHPEVDQGLLRQSMSPTAFYVSSSHSHDRTILAHSKGSVASSGDDLHRFSTIHSFRPAQPHCRSQESSQNMFRPLLSSVPSSTFYAGKASTAHHSCTSETLSQVAVMLALIKPIGLHDNEGRNKPGRYRCGQWYCDTESLDGDLKLCPDCVRSEVQLHATPPLSSVVGENSPETLTSILENRPVDGFELAGNSHDSL</sequence>